<keyword evidence="2" id="KW-1185">Reference proteome</keyword>
<dbReference type="GO" id="GO:0003995">
    <property type="term" value="F:acyl-CoA dehydrogenase activity"/>
    <property type="evidence" value="ECO:0007669"/>
    <property type="project" value="TreeGrafter"/>
</dbReference>
<dbReference type="HOGENOM" id="CLU_770894_0_0_0"/>
<dbReference type="InterPro" id="IPR037069">
    <property type="entry name" value="AcylCoA_DH/ox_N_sf"/>
</dbReference>
<dbReference type="Gene3D" id="2.40.110.10">
    <property type="entry name" value="Butyryl-CoA Dehydrogenase, subunit A, domain 2"/>
    <property type="match status" value="1"/>
</dbReference>
<protein>
    <submittedName>
        <fullName evidence="1">Isovaleryl-CoA dehydrogenase protein</fullName>
    </submittedName>
</protein>
<accession>F0SR14</accession>
<dbReference type="RefSeq" id="WP_013629980.1">
    <property type="nucleotide sequence ID" value="NC_015174.1"/>
</dbReference>
<dbReference type="PANTHER" id="PTHR43884:SF12">
    <property type="entry name" value="ISOVALERYL-COA DEHYDROGENASE, MITOCHONDRIAL-RELATED"/>
    <property type="match status" value="1"/>
</dbReference>
<reference evidence="2" key="1">
    <citation type="submission" date="2011-02" db="EMBL/GenBank/DDBJ databases">
        <title>The complete genome of Planctomyces brasiliensis DSM 5305.</title>
        <authorList>
            <person name="Lucas S."/>
            <person name="Copeland A."/>
            <person name="Lapidus A."/>
            <person name="Bruce D."/>
            <person name="Goodwin L."/>
            <person name="Pitluck S."/>
            <person name="Kyrpides N."/>
            <person name="Mavromatis K."/>
            <person name="Pagani I."/>
            <person name="Ivanova N."/>
            <person name="Ovchinnikova G."/>
            <person name="Lu M."/>
            <person name="Detter J.C."/>
            <person name="Han C."/>
            <person name="Land M."/>
            <person name="Hauser L."/>
            <person name="Markowitz V."/>
            <person name="Cheng J.-F."/>
            <person name="Hugenholtz P."/>
            <person name="Woyke T."/>
            <person name="Wu D."/>
            <person name="Tindall B."/>
            <person name="Pomrenke H.G."/>
            <person name="Brambilla E."/>
            <person name="Klenk H.-P."/>
            <person name="Eisen J.A."/>
        </authorList>
    </citation>
    <scope>NUCLEOTIDE SEQUENCE [LARGE SCALE GENOMIC DNA]</scope>
    <source>
        <strain evidence="2">ATCC 49424 / DSM 5305 / JCM 21570 / NBRC 103401 / IFAM 1448</strain>
    </source>
</reference>
<dbReference type="PANTHER" id="PTHR43884">
    <property type="entry name" value="ACYL-COA DEHYDROGENASE"/>
    <property type="match status" value="1"/>
</dbReference>
<dbReference type="GO" id="GO:0050660">
    <property type="term" value="F:flavin adenine dinucleotide binding"/>
    <property type="evidence" value="ECO:0007669"/>
    <property type="project" value="InterPro"/>
</dbReference>
<dbReference type="Gene3D" id="1.10.540.10">
    <property type="entry name" value="Acyl-CoA dehydrogenase/oxidase, N-terminal domain"/>
    <property type="match status" value="1"/>
</dbReference>
<gene>
    <name evidence="1" type="ordered locus">Plabr_3664</name>
</gene>
<dbReference type="KEGG" id="pbs:Plabr_3664"/>
<dbReference type="OrthoDB" id="248779at2"/>
<evidence type="ECO:0000313" key="1">
    <source>
        <dbReference type="EMBL" id="ADY61261.1"/>
    </source>
</evidence>
<dbReference type="SUPFAM" id="SSF56645">
    <property type="entry name" value="Acyl-CoA dehydrogenase NM domain-like"/>
    <property type="match status" value="1"/>
</dbReference>
<dbReference type="eggNOG" id="COG1960">
    <property type="taxonomic scope" value="Bacteria"/>
</dbReference>
<evidence type="ECO:0000313" key="2">
    <source>
        <dbReference type="Proteomes" id="UP000006860"/>
    </source>
</evidence>
<name>F0SR14_RUBBR</name>
<organism evidence="1 2">
    <name type="scientific">Rubinisphaera brasiliensis (strain ATCC 49424 / DSM 5305 / JCM 21570 / IAM 15109 / NBRC 103401 / IFAM 1448)</name>
    <name type="common">Planctomyces brasiliensis</name>
    <dbReference type="NCBI Taxonomy" id="756272"/>
    <lineage>
        <taxon>Bacteria</taxon>
        <taxon>Pseudomonadati</taxon>
        <taxon>Planctomycetota</taxon>
        <taxon>Planctomycetia</taxon>
        <taxon>Planctomycetales</taxon>
        <taxon>Planctomycetaceae</taxon>
        <taxon>Rubinisphaera</taxon>
    </lineage>
</organism>
<dbReference type="InterPro" id="IPR046373">
    <property type="entry name" value="Acyl-CoA_Oxase/DH_mid-dom_sf"/>
</dbReference>
<proteinExistence type="predicted"/>
<dbReference type="EMBL" id="CP002546">
    <property type="protein sequence ID" value="ADY61261.1"/>
    <property type="molecule type" value="Genomic_DNA"/>
</dbReference>
<dbReference type="Proteomes" id="UP000006860">
    <property type="component" value="Chromosome"/>
</dbReference>
<dbReference type="STRING" id="756272.Plabr_3664"/>
<dbReference type="InterPro" id="IPR009100">
    <property type="entry name" value="AcylCoA_DH/oxidase_NM_dom_sf"/>
</dbReference>
<sequence>MNHSIYYSDPSLHTVFDRVGESARLTDQEAVWPAEQLKAVQQSPISRWGIPEVLGGEDAAREQTARFYLDCSAACLATSFVMSQRNAAVSRLVASENEDAKQLILPGLASGEEFATVGLSHLSTSRQHLATPAVSAVAETDGYRLSGDIPWVTGATHADWLVTGGVTEDGLQVLVALDTRQDELSFGEPAPLMALNGSATGSVSIENLYIPRERVIASPRPNVMKTGGGGTGSLTTSTLALGVAGRAVRGLMQEAEKREQLQPESDQLAAEWKQTVDQLLAAEASPAPPELSLTQTIRARANSLVLRTAQAYLTACKGAGFVAGHPAERTVRESMFFLVWSCPQPVAQAAMKEFACTPNWG</sequence>
<dbReference type="AlphaFoldDB" id="F0SR14"/>